<dbReference type="AlphaFoldDB" id="A0A9P9BQX3"/>
<dbReference type="Proteomes" id="UP000756346">
    <property type="component" value="Unassembled WGS sequence"/>
</dbReference>
<evidence type="ECO:0000313" key="2">
    <source>
        <dbReference type="Proteomes" id="UP000756346"/>
    </source>
</evidence>
<accession>A0A9P9BQX3</accession>
<dbReference type="RefSeq" id="XP_046013032.1">
    <property type="nucleotide sequence ID" value="XM_046148051.1"/>
</dbReference>
<keyword evidence="2" id="KW-1185">Reference proteome</keyword>
<sequence length="171" mass="18676">MSCMQISSHCPGFRRAPEADPSRLVLKKSASRSNMNDPFSIHGEDPAFALFSIPTSIQAGHIEFICQSTLMPYSGEEAGQSNHAHLLCQPCIYSSGSLRVRSAQGDGGRDSRKWVDKIPAVGSQQDMIRELSQTLDESGPGRRSLRAFRPVNVRAPFNPIHGGTAQIPHPH</sequence>
<comment type="caution">
    <text evidence="1">The sequence shown here is derived from an EMBL/GenBank/DDBJ whole genome shotgun (WGS) entry which is preliminary data.</text>
</comment>
<proteinExistence type="predicted"/>
<gene>
    <name evidence="1" type="ORF">B0I36DRAFT_121889</name>
</gene>
<dbReference type="GeneID" id="70177597"/>
<name>A0A9P9BQX3_9PEZI</name>
<organism evidence="1 2">
    <name type="scientific">Microdochium trichocladiopsis</name>
    <dbReference type="NCBI Taxonomy" id="1682393"/>
    <lineage>
        <taxon>Eukaryota</taxon>
        <taxon>Fungi</taxon>
        <taxon>Dikarya</taxon>
        <taxon>Ascomycota</taxon>
        <taxon>Pezizomycotina</taxon>
        <taxon>Sordariomycetes</taxon>
        <taxon>Xylariomycetidae</taxon>
        <taxon>Xylariales</taxon>
        <taxon>Microdochiaceae</taxon>
        <taxon>Microdochium</taxon>
    </lineage>
</organism>
<evidence type="ECO:0000313" key="1">
    <source>
        <dbReference type="EMBL" id="KAH7031352.1"/>
    </source>
</evidence>
<reference evidence="1" key="1">
    <citation type="journal article" date="2021" name="Nat. Commun.">
        <title>Genetic determinants of endophytism in the Arabidopsis root mycobiome.</title>
        <authorList>
            <person name="Mesny F."/>
            <person name="Miyauchi S."/>
            <person name="Thiergart T."/>
            <person name="Pickel B."/>
            <person name="Atanasova L."/>
            <person name="Karlsson M."/>
            <person name="Huettel B."/>
            <person name="Barry K.W."/>
            <person name="Haridas S."/>
            <person name="Chen C."/>
            <person name="Bauer D."/>
            <person name="Andreopoulos W."/>
            <person name="Pangilinan J."/>
            <person name="LaButti K."/>
            <person name="Riley R."/>
            <person name="Lipzen A."/>
            <person name="Clum A."/>
            <person name="Drula E."/>
            <person name="Henrissat B."/>
            <person name="Kohler A."/>
            <person name="Grigoriev I.V."/>
            <person name="Martin F.M."/>
            <person name="Hacquard S."/>
        </authorList>
    </citation>
    <scope>NUCLEOTIDE SEQUENCE</scope>
    <source>
        <strain evidence="1">MPI-CAGE-CH-0230</strain>
    </source>
</reference>
<protein>
    <submittedName>
        <fullName evidence="1">Uncharacterized protein</fullName>
    </submittedName>
</protein>
<dbReference type="EMBL" id="JAGTJQ010000005">
    <property type="protein sequence ID" value="KAH7031352.1"/>
    <property type="molecule type" value="Genomic_DNA"/>
</dbReference>